<dbReference type="EMBL" id="QPJD01000036">
    <property type="protein sequence ID" value="RCW40328.1"/>
    <property type="molecule type" value="Genomic_DNA"/>
</dbReference>
<accession>A0A368VIW3</accession>
<evidence type="ECO:0000313" key="2">
    <source>
        <dbReference type="EMBL" id="RCW40328.1"/>
    </source>
</evidence>
<organism evidence="2 3">
    <name type="scientific">Paenibacillus prosopidis</name>
    <dbReference type="NCBI Taxonomy" id="630520"/>
    <lineage>
        <taxon>Bacteria</taxon>
        <taxon>Bacillati</taxon>
        <taxon>Bacillota</taxon>
        <taxon>Bacilli</taxon>
        <taxon>Bacillales</taxon>
        <taxon>Paenibacillaceae</taxon>
        <taxon>Paenibacillus</taxon>
    </lineage>
</organism>
<name>A0A368VIW3_9BACL</name>
<dbReference type="PROSITE" id="PS51257">
    <property type="entry name" value="PROKAR_LIPOPROTEIN"/>
    <property type="match status" value="1"/>
</dbReference>
<dbReference type="OrthoDB" id="1806265at2"/>
<dbReference type="RefSeq" id="WP_114384230.1">
    <property type="nucleotide sequence ID" value="NZ_QPJD01000036.1"/>
</dbReference>
<reference evidence="2 3" key="1">
    <citation type="submission" date="2018-07" db="EMBL/GenBank/DDBJ databases">
        <title>Genomic Encyclopedia of Type Strains, Phase III (KMG-III): the genomes of soil and plant-associated and newly described type strains.</title>
        <authorList>
            <person name="Whitman W."/>
        </authorList>
    </citation>
    <scope>NUCLEOTIDE SEQUENCE [LARGE SCALE GENOMIC DNA]</scope>
    <source>
        <strain evidence="2 3">CECT 7506</strain>
    </source>
</reference>
<keyword evidence="3" id="KW-1185">Reference proteome</keyword>
<keyword evidence="1" id="KW-0732">Signal</keyword>
<gene>
    <name evidence="2" type="ORF">DFP97_1365</name>
</gene>
<comment type="caution">
    <text evidence="2">The sequence shown here is derived from an EMBL/GenBank/DDBJ whole genome shotgun (WGS) entry which is preliminary data.</text>
</comment>
<proteinExistence type="predicted"/>
<evidence type="ECO:0008006" key="4">
    <source>
        <dbReference type="Google" id="ProtNLM"/>
    </source>
</evidence>
<feature type="signal peptide" evidence="1">
    <location>
        <begin position="1"/>
        <end position="21"/>
    </location>
</feature>
<sequence>MQKLNLIGLILIIAAMLCACSKDVSNQPETTITKQVEGTALHVEPIDLFAGEARKFQPFLGTMSGAVKLKYGGNKNDISAKIELWENGTKTKTYSSIGISMQDSQDKTKDYEGEFIASIKTVSIEGSKPLYEITTAFANKNGTASSITYIDRDIRNTGSNTIQLNKSLDVSENDEVAVWGMQATDKNGWETIDLTPEGLKNAKWALIFKLSVN</sequence>
<evidence type="ECO:0000256" key="1">
    <source>
        <dbReference type="SAM" id="SignalP"/>
    </source>
</evidence>
<dbReference type="AlphaFoldDB" id="A0A368VIW3"/>
<protein>
    <recommendedName>
        <fullName evidence="4">Lipoprotein</fullName>
    </recommendedName>
</protein>
<evidence type="ECO:0000313" key="3">
    <source>
        <dbReference type="Proteomes" id="UP000252415"/>
    </source>
</evidence>
<dbReference type="Proteomes" id="UP000252415">
    <property type="component" value="Unassembled WGS sequence"/>
</dbReference>
<feature type="chain" id="PRO_5039420078" description="Lipoprotein" evidence="1">
    <location>
        <begin position="22"/>
        <end position="213"/>
    </location>
</feature>